<dbReference type="SUPFAM" id="SSF48425">
    <property type="entry name" value="Sec7 domain"/>
    <property type="match status" value="1"/>
</dbReference>
<evidence type="ECO:0000256" key="5">
    <source>
        <dbReference type="ARBA" id="ARBA00022658"/>
    </source>
</evidence>
<dbReference type="FunFam" id="1.10.220.20:FF:000002">
    <property type="entry name" value="Brefeldin A-inhibited guanine nucleotide-exchange protein 1"/>
    <property type="match status" value="1"/>
</dbReference>
<evidence type="ECO:0000313" key="10">
    <source>
        <dbReference type="EMBL" id="GMH28190.1"/>
    </source>
</evidence>
<dbReference type="InterPro" id="IPR016024">
    <property type="entry name" value="ARM-type_fold"/>
</dbReference>
<dbReference type="PANTHER" id="PTHR10663">
    <property type="entry name" value="GUANYL-NUCLEOTIDE EXCHANGE FACTOR"/>
    <property type="match status" value="1"/>
</dbReference>
<dbReference type="Pfam" id="PF12783">
    <property type="entry name" value="Sec7-like_HUS"/>
    <property type="match status" value="1"/>
</dbReference>
<evidence type="ECO:0000256" key="8">
    <source>
        <dbReference type="SAM" id="MobiDB-lite"/>
    </source>
</evidence>
<dbReference type="SMART" id="SM00222">
    <property type="entry name" value="Sec7"/>
    <property type="match status" value="1"/>
</dbReference>
<feature type="region of interest" description="Disordered" evidence="8">
    <location>
        <begin position="1551"/>
        <end position="1574"/>
    </location>
</feature>
<dbReference type="CDD" id="cd00171">
    <property type="entry name" value="Sec7"/>
    <property type="match status" value="1"/>
</dbReference>
<reference evidence="10" key="1">
    <citation type="submission" date="2023-05" db="EMBL/GenBank/DDBJ databases">
        <title>Nepenthes gracilis genome sequencing.</title>
        <authorList>
            <person name="Fukushima K."/>
        </authorList>
    </citation>
    <scope>NUCLEOTIDE SEQUENCE</scope>
    <source>
        <strain evidence="10">SING2019-196</strain>
    </source>
</reference>
<proteinExistence type="predicted"/>
<evidence type="ECO:0000256" key="1">
    <source>
        <dbReference type="ARBA" id="ARBA00004287"/>
    </source>
</evidence>
<dbReference type="Proteomes" id="UP001279734">
    <property type="component" value="Unassembled WGS sequence"/>
</dbReference>
<dbReference type="GO" id="GO:0015031">
    <property type="term" value="P:protein transport"/>
    <property type="evidence" value="ECO:0007669"/>
    <property type="project" value="UniProtKB-KW"/>
</dbReference>
<evidence type="ECO:0000256" key="3">
    <source>
        <dbReference type="ARBA" id="ARBA00022448"/>
    </source>
</evidence>
<dbReference type="GO" id="GO:0005829">
    <property type="term" value="C:cytosol"/>
    <property type="evidence" value="ECO:0007669"/>
    <property type="project" value="UniProtKB-SubCell"/>
</dbReference>
<dbReference type="PROSITE" id="PS50190">
    <property type="entry name" value="SEC7"/>
    <property type="match status" value="1"/>
</dbReference>
<gene>
    <name evidence="10" type="ORF">Nepgr_030033</name>
</gene>
<comment type="subcellular location">
    <subcellularLocation>
        <location evidence="2">Cytoplasm</location>
        <location evidence="2">Cytosol</location>
    </subcellularLocation>
    <subcellularLocation>
        <location evidence="1">Membrane</location>
        <topology evidence="1">Peripheral membrane protein</topology>
        <orientation evidence="1">Cytoplasmic side</orientation>
    </subcellularLocation>
</comment>
<keyword evidence="7" id="KW-0472">Membrane</keyword>
<dbReference type="PANTHER" id="PTHR10663:SF312">
    <property type="entry name" value="BREFELDIN A-INHIBITED GUANINE NUCLEOTIDE-EXCHANGE PROTEIN 5"/>
    <property type="match status" value="1"/>
</dbReference>
<name>A0AAD3TDT8_NEPGR</name>
<dbReference type="Pfam" id="PF09324">
    <property type="entry name" value="Sec7-like_HDS"/>
    <property type="match status" value="1"/>
</dbReference>
<feature type="region of interest" description="Disordered" evidence="8">
    <location>
        <begin position="46"/>
        <end position="92"/>
    </location>
</feature>
<evidence type="ECO:0000256" key="6">
    <source>
        <dbReference type="ARBA" id="ARBA00022927"/>
    </source>
</evidence>
<dbReference type="EMBL" id="BSYO01000034">
    <property type="protein sequence ID" value="GMH28190.1"/>
    <property type="molecule type" value="Genomic_DNA"/>
</dbReference>
<keyword evidence="5" id="KW-0344">Guanine-nucleotide releasing factor</keyword>
<keyword evidence="11" id="KW-1185">Reference proteome</keyword>
<dbReference type="InterPro" id="IPR032629">
    <property type="entry name" value="DCB_dom"/>
</dbReference>
<dbReference type="Gene3D" id="1.10.220.20">
    <property type="match status" value="1"/>
</dbReference>
<sequence length="1811" mass="200783">MAGAAGGFVTRAFESMLRECSGKKHIALQNAIETYLENIKDANQHTVSDGKHQASPVEYKSSLEENSSAGKDDLDSDQSCGHNSGEIEQTGRPVGISKTIAAALANAGHTLEGDEAELVLNPLRLAFETKSVKILEPALDCLHKLIAYDHLEGDPGLDGGKNVPLFTDILNMVCSCIDNSSSDSTILQVLKVLLTAVASTKFRVHGEALLGVVRVCYNIALNSKSPINQATSKAMLTQMISIIFRRMESDLSASNASKESLDCASSGSASRTEETFTDGSTSKVEGTSSSDQNEKEMTLKDALLLNQGTATSLASVEELQNLAGGSDIKGLEAVLDKAVHLEVGDKIKHGMDLESMSIGQRDALMLFRTLCKMGMKGENDEITTKTRILSLELLQGLLEGVTHSFTKNFHFIDSVKAYLSYTLLRASLSPSPIIFQYSAGIFAVLLLRFRESLKGEIGIFFPLIILRPLDTTECPLNQRSSVLRMLEKVCKDPQMLVDIYVNYDCDLDAPNLFERMVTTLSKIAQGTQTADPNSVAASQNASVKGSSLQCLVNVLKSLVDWEKSRSELEKQNKGSHSHEDIPGEEHIVEDRDVSSDFEKAKAHKSTLEAAICEFNRQPGKGIEYLLSSKLIENTPASVAEFLKNTTSLDKSMIGDYLGQHEEFPLAVMHAYVDSMNFSGMKFGTAIRKFLGGFRLPGEAQKIDRIMEKFAERYCADNSGLFTNADAAYVLAYAVIMLNTDAHNPMVWPKMSKAEFIRINSMNDAEESPPRDLLEEIYDSIVKEEIKMKDDAGSFGKSNRQKPEAEERGRLVSILNLGFSKRTSSMDTKSENESIIKKTQAIIRNQGAKRGVFYTSQKVELIRPMVEAVGWPLLATFSVIMEEGENKPKVLLCMEGFRAGIHITHVLGMDTMRYAFLTSLVRFTFLHAPKEMRGKNVEALRTLLAQCDSDIDSLQDTWNAVLECISRLEFITSNPSIAATVMHASNQISRDALLQSLRELAAKPAEQVFLNSARLPSDAVVEFFTALCGVSAEELKQAPARVFSLQKLVEISYYNMARIRMVWARIWSVLANHFISAGSHHDEKIAMYAIDSLRQLGMKYLERAELTNFTFQNDILKPFVVLMRNSQSEQLRRLIVDCIVQMIKSKVGSIKSGWRSVFMVFTAAADDESESIVESAFENVEQVILEHFDQVVGDCFMDCVNCLIGFANNKSSHRISLKAIALLRICEDRLAEGHVPGGTLKPIDISTDASSDMTEHYWFPMLAGLSDLTSDPRPEVRNCALEVLFDLLNERGSKFSSSFWASIFHRVLFPIFDHVRHAGKETLPSSDDEWFRETSIHSLQLLCNLFNTFYKEVCFMLPPLLSLLLDCAKKTDQSVVSISLGALVHLIEVGGHQFSDSDWDTLLKSIRDAAYTTQPLELLNELGFEYPIGIKLFGGPKADNGNGFSTMSTNIELVENRQIDPSSDARISPLASAGMISDGSIRGLNTSNVLGQDAGMHRKSEGSEGLPSPSIRSPKPAEAADLQRTQTIGQRIMGNMMENIFLRSFTSKSKYHELDSSLQSQPQAQPPDALEPDAKDEMESPLLGTIRGKCVTQLLLLGALDSIQKKYWLKLKAEQKITILEILLSILEFSASYNSYTNLRLRMHHGPSERPPLNLLRQELAGTCIYLEILHKTSELGDNDETHVGTQESQDPDIILVNNQSSPSAYSDVEKKFDRIAEEKLVTFCGHVLKEASDFQSTIGETANMEIHRVLELRSPIVVKVIRGLSSMNSHIFRKHLREFYPVITKLVCCDQMDIRGAIGDLFIRQLNPLLL</sequence>
<dbReference type="InterPro" id="IPR023394">
    <property type="entry name" value="Sec7_C_sf"/>
</dbReference>
<feature type="domain" description="SEC7" evidence="9">
    <location>
        <begin position="596"/>
        <end position="783"/>
    </location>
</feature>
<dbReference type="Pfam" id="PF16213">
    <property type="entry name" value="DCB"/>
    <property type="match status" value="1"/>
</dbReference>
<feature type="compositionally biased region" description="Low complexity" evidence="8">
    <location>
        <begin position="1555"/>
        <end position="1567"/>
    </location>
</feature>
<dbReference type="InterPro" id="IPR000904">
    <property type="entry name" value="Sec7_dom"/>
</dbReference>
<dbReference type="InterPro" id="IPR015403">
    <property type="entry name" value="Mon2/Sec7/BIG1-like_HDS"/>
</dbReference>
<comment type="caution">
    <text evidence="10">The sequence shown here is derived from an EMBL/GenBank/DDBJ whole genome shotgun (WGS) entry which is preliminary data.</text>
</comment>
<dbReference type="GO" id="GO:0032012">
    <property type="term" value="P:regulation of ARF protein signal transduction"/>
    <property type="evidence" value="ECO:0007669"/>
    <property type="project" value="InterPro"/>
</dbReference>
<dbReference type="InterPro" id="IPR011989">
    <property type="entry name" value="ARM-like"/>
</dbReference>
<evidence type="ECO:0000259" key="9">
    <source>
        <dbReference type="PROSITE" id="PS50190"/>
    </source>
</evidence>
<dbReference type="Pfam" id="PF20252">
    <property type="entry name" value="BIG2_C"/>
    <property type="match status" value="1"/>
</dbReference>
<dbReference type="GO" id="GO:0005085">
    <property type="term" value="F:guanyl-nucleotide exchange factor activity"/>
    <property type="evidence" value="ECO:0007669"/>
    <property type="project" value="UniProtKB-KW"/>
</dbReference>
<feature type="compositionally biased region" description="Polar residues" evidence="8">
    <location>
        <begin position="277"/>
        <end position="291"/>
    </location>
</feature>
<dbReference type="Gene3D" id="1.25.10.10">
    <property type="entry name" value="Leucine-rich Repeat Variant"/>
    <property type="match status" value="1"/>
</dbReference>
<evidence type="ECO:0000256" key="7">
    <source>
        <dbReference type="ARBA" id="ARBA00023136"/>
    </source>
</evidence>
<keyword evidence="6" id="KW-0653">Protein transport</keyword>
<feature type="region of interest" description="Disordered" evidence="8">
    <location>
        <begin position="1481"/>
        <end position="1520"/>
    </location>
</feature>
<dbReference type="FunFam" id="1.25.10.10:FF:000104">
    <property type="entry name" value="HOPM interactor 7"/>
    <property type="match status" value="1"/>
</dbReference>
<dbReference type="InterPro" id="IPR035999">
    <property type="entry name" value="Sec7_dom_sf"/>
</dbReference>
<dbReference type="GO" id="GO:0005802">
    <property type="term" value="C:trans-Golgi network"/>
    <property type="evidence" value="ECO:0007669"/>
    <property type="project" value="TreeGrafter"/>
</dbReference>
<organism evidence="10 11">
    <name type="scientific">Nepenthes gracilis</name>
    <name type="common">Slender pitcher plant</name>
    <dbReference type="NCBI Taxonomy" id="150966"/>
    <lineage>
        <taxon>Eukaryota</taxon>
        <taxon>Viridiplantae</taxon>
        <taxon>Streptophyta</taxon>
        <taxon>Embryophyta</taxon>
        <taxon>Tracheophyta</taxon>
        <taxon>Spermatophyta</taxon>
        <taxon>Magnoliopsida</taxon>
        <taxon>eudicotyledons</taxon>
        <taxon>Gunneridae</taxon>
        <taxon>Pentapetalae</taxon>
        <taxon>Caryophyllales</taxon>
        <taxon>Nepenthaceae</taxon>
        <taxon>Nepenthes</taxon>
    </lineage>
</organism>
<feature type="region of interest" description="Disordered" evidence="8">
    <location>
        <begin position="261"/>
        <end position="295"/>
    </location>
</feature>
<protein>
    <recommendedName>
        <fullName evidence="9">SEC7 domain-containing protein</fullName>
    </recommendedName>
</protein>
<dbReference type="InterPro" id="IPR032817">
    <property type="entry name" value="Mon2_C"/>
</dbReference>
<dbReference type="Pfam" id="PF16206">
    <property type="entry name" value="Mon2_C"/>
    <property type="match status" value="1"/>
</dbReference>
<dbReference type="InterPro" id="IPR032691">
    <property type="entry name" value="Mon2/Sec7/BIG1-like_HUS"/>
</dbReference>
<dbReference type="GO" id="GO:0016020">
    <property type="term" value="C:membrane"/>
    <property type="evidence" value="ECO:0007669"/>
    <property type="project" value="UniProtKB-SubCell"/>
</dbReference>
<dbReference type="SUPFAM" id="SSF48371">
    <property type="entry name" value="ARM repeat"/>
    <property type="match status" value="2"/>
</dbReference>
<dbReference type="InterPro" id="IPR046455">
    <property type="entry name" value="Sec7/BIG1-like_C"/>
</dbReference>
<keyword evidence="3" id="KW-0813">Transport</keyword>
<dbReference type="Pfam" id="PF01369">
    <property type="entry name" value="Sec7"/>
    <property type="match status" value="1"/>
</dbReference>
<feature type="compositionally biased region" description="Polar residues" evidence="8">
    <location>
        <begin position="261"/>
        <end position="270"/>
    </location>
</feature>
<accession>A0AAD3TDT8</accession>
<evidence type="ECO:0000313" key="11">
    <source>
        <dbReference type="Proteomes" id="UP001279734"/>
    </source>
</evidence>
<evidence type="ECO:0000256" key="2">
    <source>
        <dbReference type="ARBA" id="ARBA00004514"/>
    </source>
</evidence>
<dbReference type="Gene3D" id="1.10.1000.11">
    <property type="entry name" value="Arf Nucleotide-binding Site Opener,domain 2"/>
    <property type="match status" value="1"/>
</dbReference>
<dbReference type="FunFam" id="1.10.1000.11:FF:000002">
    <property type="entry name" value="Cytohesin 1"/>
    <property type="match status" value="1"/>
</dbReference>
<evidence type="ECO:0000256" key="4">
    <source>
        <dbReference type="ARBA" id="ARBA00022490"/>
    </source>
</evidence>
<keyword evidence="4" id="KW-0963">Cytoplasm</keyword>